<accession>A0A0F9TYM4</accession>
<dbReference type="SMART" id="SM00382">
    <property type="entry name" value="AAA"/>
    <property type="match status" value="1"/>
</dbReference>
<dbReference type="InterPro" id="IPR003593">
    <property type="entry name" value="AAA+_ATPase"/>
</dbReference>
<dbReference type="InterPro" id="IPR045969">
    <property type="entry name" value="DUF5925"/>
</dbReference>
<sequence length="377" mass="41085">MKAIDTTIDLASTSVSALPWNLFTNEALAQNKPYLQSTNWTIDLGSPLEKLIKLDGGRGKVIYQDMQRGTLFLTLDDGGIGLVMVERSGVSVVTAFPDLAATPHLHFVNEVRQLFPVATPKDDKTIQIRFWMLGPSGALEQSRRIDVPDWEDISGNYSQLAAAPLTELMAQFQPAHGGRLVLWHGPPGTGKTFALRALAYSWRHWCNTEYIVDPEAFFGSAAYMMGVVMGENNGDSAITRPRASPHPNAEQGKWRLLILEDAGELLAEDARQREGQALSRFLNLSDGMIGQGMRVIALVTTNEPLGKLHPAVGRPGRCAAEVEFKPLTTEEAQAWFTEHKVEGTATKAYTLAELYAAAEGFTGAKGHTRAAIGLGGR</sequence>
<dbReference type="InterPro" id="IPR027417">
    <property type="entry name" value="P-loop_NTPase"/>
</dbReference>
<dbReference type="Gene3D" id="3.40.50.300">
    <property type="entry name" value="P-loop containing nucleotide triphosphate hydrolases"/>
    <property type="match status" value="1"/>
</dbReference>
<gene>
    <name evidence="2" type="ORF">LCGC14_0288610</name>
</gene>
<proteinExistence type="predicted"/>
<evidence type="ECO:0000313" key="2">
    <source>
        <dbReference type="EMBL" id="KKN84399.1"/>
    </source>
</evidence>
<dbReference type="GO" id="GO:0005524">
    <property type="term" value="F:ATP binding"/>
    <property type="evidence" value="ECO:0007669"/>
    <property type="project" value="InterPro"/>
</dbReference>
<dbReference type="SUPFAM" id="SSF52540">
    <property type="entry name" value="P-loop containing nucleoside triphosphate hydrolases"/>
    <property type="match status" value="1"/>
</dbReference>
<dbReference type="Pfam" id="PF19347">
    <property type="entry name" value="DUF5925"/>
    <property type="match status" value="1"/>
</dbReference>
<organism evidence="2">
    <name type="scientific">marine sediment metagenome</name>
    <dbReference type="NCBI Taxonomy" id="412755"/>
    <lineage>
        <taxon>unclassified sequences</taxon>
        <taxon>metagenomes</taxon>
        <taxon>ecological metagenomes</taxon>
    </lineage>
</organism>
<reference evidence="2" key="1">
    <citation type="journal article" date="2015" name="Nature">
        <title>Complex archaea that bridge the gap between prokaryotes and eukaryotes.</title>
        <authorList>
            <person name="Spang A."/>
            <person name="Saw J.H."/>
            <person name="Jorgensen S.L."/>
            <person name="Zaremba-Niedzwiedzka K."/>
            <person name="Martijn J."/>
            <person name="Lind A.E."/>
            <person name="van Eijk R."/>
            <person name="Schleper C."/>
            <person name="Guy L."/>
            <person name="Ettema T.J."/>
        </authorList>
    </citation>
    <scope>NUCLEOTIDE SEQUENCE</scope>
</reference>
<evidence type="ECO:0000259" key="1">
    <source>
        <dbReference type="SMART" id="SM00382"/>
    </source>
</evidence>
<name>A0A0F9TYM4_9ZZZZ</name>
<protein>
    <recommendedName>
        <fullName evidence="1">AAA+ ATPase domain-containing protein</fullName>
    </recommendedName>
</protein>
<feature type="domain" description="AAA+ ATPase" evidence="1">
    <location>
        <begin position="177"/>
        <end position="327"/>
    </location>
</feature>
<dbReference type="GO" id="GO:0016887">
    <property type="term" value="F:ATP hydrolysis activity"/>
    <property type="evidence" value="ECO:0007669"/>
    <property type="project" value="InterPro"/>
</dbReference>
<dbReference type="AlphaFoldDB" id="A0A0F9TYM4"/>
<comment type="caution">
    <text evidence="2">The sequence shown here is derived from an EMBL/GenBank/DDBJ whole genome shotgun (WGS) entry which is preliminary data.</text>
</comment>
<dbReference type="InterPro" id="IPR003959">
    <property type="entry name" value="ATPase_AAA_core"/>
</dbReference>
<dbReference type="Pfam" id="PF00004">
    <property type="entry name" value="AAA"/>
    <property type="match status" value="1"/>
</dbReference>
<dbReference type="EMBL" id="LAZR01000171">
    <property type="protein sequence ID" value="KKN84399.1"/>
    <property type="molecule type" value="Genomic_DNA"/>
</dbReference>